<proteinExistence type="inferred from homology"/>
<comment type="function">
    <text evidence="7">Catalyzes the N-acylation of UDP-3-O-acylglucosamine using 3-hydroxyacyl-ACP as the acyl donor. Is involved in the biosynthesis of lipid A, a phosphorylated glycolipid that anchors the lipopolysaccharide to the outer membrane of the cell.</text>
</comment>
<keyword evidence="5 7" id="KW-0443">Lipid metabolism</keyword>
<dbReference type="PANTHER" id="PTHR43378:SF2">
    <property type="entry name" value="UDP-3-O-ACYLGLUCOSAMINE N-ACYLTRANSFERASE 1, MITOCHONDRIAL-RELATED"/>
    <property type="match status" value="1"/>
</dbReference>
<evidence type="ECO:0000256" key="4">
    <source>
        <dbReference type="ARBA" id="ARBA00022737"/>
    </source>
</evidence>
<evidence type="ECO:0000256" key="1">
    <source>
        <dbReference type="ARBA" id="ARBA00022516"/>
    </source>
</evidence>
<keyword evidence="1 7" id="KW-0444">Lipid biosynthesis</keyword>
<evidence type="ECO:0000256" key="6">
    <source>
        <dbReference type="ARBA" id="ARBA00023315"/>
    </source>
</evidence>
<dbReference type="UniPathway" id="UPA00973"/>
<dbReference type="CDD" id="cd03352">
    <property type="entry name" value="LbH_LpxD"/>
    <property type="match status" value="1"/>
</dbReference>
<dbReference type="Proteomes" id="UP000182771">
    <property type="component" value="Unassembled WGS sequence"/>
</dbReference>
<dbReference type="RefSeq" id="WP_016419904.1">
    <property type="nucleotide sequence ID" value="NZ_CAUQLQ010000022.1"/>
</dbReference>
<dbReference type="GO" id="GO:0009245">
    <property type="term" value="P:lipid A biosynthetic process"/>
    <property type="evidence" value="ECO:0007669"/>
    <property type="project" value="UniProtKB-UniRule"/>
</dbReference>
<sequence length="344" mass="36949">MSHKFKASQIAQVLNGTLDGDPEVEVYKLAKIEEGSPGAITFLSNPKYRPFIYTTTASVVIVKDDFQPEQPLQSTLIRVADPYSAFTQLLEFYNQMRISSKVGIESPVSIDPSSSLGENVYIGAFTAIGAHCKIGNNVKIYANTTIGDHVTIADNTIIFSNVAIYADSVIGANCILHSGVVIGADGFGFAPQEDGSYKKIPQIGNVVLEDNVELGANTTIDRATMGSTIIRQGVKIDNLVQIAHNVEVGAHTVIASQAGVAGSSKIGKHCSIGGQVGIAGHFTIGNNVKIQAQSGIGRNVKDNEVIQGSPAFTYMDYNKSYVVFRKLPELLKKIDELEKKLNEK</sequence>
<dbReference type="AlphaFoldDB" id="A0A1H2S580"/>
<dbReference type="EMBL" id="FNND01000001">
    <property type="protein sequence ID" value="SDW26728.1"/>
    <property type="molecule type" value="Genomic_DNA"/>
</dbReference>
<evidence type="ECO:0000313" key="9">
    <source>
        <dbReference type="EMBL" id="SDW26728.1"/>
    </source>
</evidence>
<keyword evidence="10" id="KW-1185">Reference proteome</keyword>
<dbReference type="GO" id="GO:0016410">
    <property type="term" value="F:N-acyltransferase activity"/>
    <property type="evidence" value="ECO:0007669"/>
    <property type="project" value="InterPro"/>
</dbReference>
<dbReference type="EC" id="2.3.1.191" evidence="7"/>
<dbReference type="Pfam" id="PF04613">
    <property type="entry name" value="LpxD"/>
    <property type="match status" value="1"/>
</dbReference>
<dbReference type="SUPFAM" id="SSF51161">
    <property type="entry name" value="Trimeric LpxA-like enzymes"/>
    <property type="match status" value="1"/>
</dbReference>
<dbReference type="PANTHER" id="PTHR43378">
    <property type="entry name" value="UDP-3-O-ACYLGLUCOSAMINE N-ACYLTRANSFERASE"/>
    <property type="match status" value="1"/>
</dbReference>
<keyword evidence="2 7" id="KW-0441">Lipid A biosynthesis</keyword>
<dbReference type="GO" id="GO:0103118">
    <property type="term" value="F:UDP-3-O-[(3R)-3-hydroxyacyl]-glucosamine N-acyltransferase activity"/>
    <property type="evidence" value="ECO:0007669"/>
    <property type="project" value="UniProtKB-EC"/>
</dbReference>
<evidence type="ECO:0000259" key="8">
    <source>
        <dbReference type="Pfam" id="PF04613"/>
    </source>
</evidence>
<dbReference type="NCBIfam" id="TIGR01853">
    <property type="entry name" value="lipid_A_lpxD"/>
    <property type="match status" value="1"/>
</dbReference>
<dbReference type="Pfam" id="PF00132">
    <property type="entry name" value="Hexapep"/>
    <property type="match status" value="4"/>
</dbReference>
<dbReference type="HAMAP" id="MF_00523">
    <property type="entry name" value="LpxD"/>
    <property type="match status" value="1"/>
</dbReference>
<dbReference type="Gene3D" id="2.160.10.10">
    <property type="entry name" value="Hexapeptide repeat proteins"/>
    <property type="match status" value="1"/>
</dbReference>
<feature type="active site" description="Proton acceptor" evidence="7">
    <location>
        <position position="244"/>
    </location>
</feature>
<dbReference type="OrthoDB" id="9784739at2"/>
<accession>A0A1H2S580</accession>
<dbReference type="InterPro" id="IPR011004">
    <property type="entry name" value="Trimer_LpxA-like_sf"/>
</dbReference>
<evidence type="ECO:0000256" key="3">
    <source>
        <dbReference type="ARBA" id="ARBA00022679"/>
    </source>
</evidence>
<reference evidence="9 10" key="1">
    <citation type="submission" date="2016-10" db="EMBL/GenBank/DDBJ databases">
        <authorList>
            <person name="Varghese N."/>
            <person name="Submissions S."/>
        </authorList>
    </citation>
    <scope>NUCLEOTIDE SEQUENCE [LARGE SCALE GENOMIC DNA]</scope>
    <source>
        <strain evidence="9 10">DSM 11449</strain>
    </source>
</reference>
<keyword evidence="4 7" id="KW-0677">Repeat</keyword>
<dbReference type="NCBIfam" id="NF002060">
    <property type="entry name" value="PRK00892.1"/>
    <property type="match status" value="1"/>
</dbReference>
<comment type="subunit">
    <text evidence="7">Homotrimer.</text>
</comment>
<keyword evidence="3 7" id="KW-0808">Transferase</keyword>
<evidence type="ECO:0000256" key="7">
    <source>
        <dbReference type="HAMAP-Rule" id="MF_00523"/>
    </source>
</evidence>
<name>A0A1H2S580_9FLAO</name>
<dbReference type="Gene3D" id="3.40.1390.10">
    <property type="entry name" value="MurE/MurF, N-terminal domain"/>
    <property type="match status" value="1"/>
</dbReference>
<dbReference type="InterPro" id="IPR001451">
    <property type="entry name" value="Hexapep"/>
</dbReference>
<evidence type="ECO:0000256" key="5">
    <source>
        <dbReference type="ARBA" id="ARBA00023098"/>
    </source>
</evidence>
<dbReference type="InterPro" id="IPR020573">
    <property type="entry name" value="UDP_GlcNAc_AcTrfase_non-rep"/>
</dbReference>
<comment type="similarity">
    <text evidence="7">Belongs to the transferase hexapeptide repeat family. LpxD subfamily.</text>
</comment>
<evidence type="ECO:0000256" key="2">
    <source>
        <dbReference type="ARBA" id="ARBA00022556"/>
    </source>
</evidence>
<comment type="pathway">
    <text evidence="7">Bacterial outer membrane biogenesis; LPS lipid A biosynthesis.</text>
</comment>
<organism evidence="9 10">
    <name type="scientific">Capnocytophaga granulosa</name>
    <dbReference type="NCBI Taxonomy" id="45242"/>
    <lineage>
        <taxon>Bacteria</taxon>
        <taxon>Pseudomonadati</taxon>
        <taxon>Bacteroidota</taxon>
        <taxon>Flavobacteriia</taxon>
        <taxon>Flavobacteriales</taxon>
        <taxon>Flavobacteriaceae</taxon>
        <taxon>Capnocytophaga</taxon>
    </lineage>
</organism>
<feature type="domain" description="UDP-3-O-[3-hydroxymyristoyl] glucosamine N-acyltransferase non-repeat region" evidence="8">
    <location>
        <begin position="24"/>
        <end position="91"/>
    </location>
</feature>
<protein>
    <recommendedName>
        <fullName evidence="7">UDP-3-O-acylglucosamine N-acyltransferase</fullName>
        <ecNumber evidence="7">2.3.1.191</ecNumber>
    </recommendedName>
</protein>
<comment type="caution">
    <text evidence="9">The sequence shown here is derived from an EMBL/GenBank/DDBJ whole genome shotgun (WGS) entry which is preliminary data.</text>
</comment>
<dbReference type="GeneID" id="85017482"/>
<keyword evidence="6 7" id="KW-0012">Acyltransferase</keyword>
<gene>
    <name evidence="7" type="primary">lpxD</name>
    <name evidence="9" type="ORF">SAMN05444420_101666</name>
</gene>
<comment type="catalytic activity">
    <reaction evidence="7">
        <text>a UDP-3-O-[(3R)-3-hydroxyacyl]-alpha-D-glucosamine + a (3R)-hydroxyacyl-[ACP] = a UDP-2-N,3-O-bis[(3R)-3-hydroxyacyl]-alpha-D-glucosamine + holo-[ACP] + H(+)</text>
        <dbReference type="Rhea" id="RHEA:53836"/>
        <dbReference type="Rhea" id="RHEA-COMP:9685"/>
        <dbReference type="Rhea" id="RHEA-COMP:9945"/>
        <dbReference type="ChEBI" id="CHEBI:15378"/>
        <dbReference type="ChEBI" id="CHEBI:64479"/>
        <dbReference type="ChEBI" id="CHEBI:78827"/>
        <dbReference type="ChEBI" id="CHEBI:137740"/>
        <dbReference type="ChEBI" id="CHEBI:137748"/>
        <dbReference type="EC" id="2.3.1.191"/>
    </reaction>
</comment>
<evidence type="ECO:0000313" key="10">
    <source>
        <dbReference type="Proteomes" id="UP000182771"/>
    </source>
</evidence>
<dbReference type="InterPro" id="IPR007691">
    <property type="entry name" value="LpxD"/>
</dbReference>
<dbReference type="GO" id="GO:0016020">
    <property type="term" value="C:membrane"/>
    <property type="evidence" value="ECO:0007669"/>
    <property type="project" value="GOC"/>
</dbReference>